<evidence type="ECO:0000256" key="2">
    <source>
        <dbReference type="ARBA" id="ARBA00004829"/>
    </source>
</evidence>
<dbReference type="GO" id="GO:0016627">
    <property type="term" value="F:oxidoreductase activity, acting on the CH-CH group of donors"/>
    <property type="evidence" value="ECO:0007669"/>
    <property type="project" value="UniProtKB-ARBA"/>
</dbReference>
<dbReference type="InterPro" id="IPR002937">
    <property type="entry name" value="Amino_oxidase"/>
</dbReference>
<dbReference type="SUPFAM" id="SSF51905">
    <property type="entry name" value="FAD/NAD(P)-binding domain"/>
    <property type="match status" value="1"/>
</dbReference>
<comment type="similarity">
    <text evidence="3 9">Belongs to the carotenoid/retinoid oxidoreductase family.</text>
</comment>
<dbReference type="PANTHER" id="PTHR43734">
    <property type="entry name" value="PHYTOENE DESATURASE"/>
    <property type="match status" value="1"/>
</dbReference>
<dbReference type="EMBL" id="CP063458">
    <property type="protein sequence ID" value="QOV91509.1"/>
    <property type="molecule type" value="Genomic_DNA"/>
</dbReference>
<evidence type="ECO:0000313" key="11">
    <source>
        <dbReference type="EMBL" id="QOV91509.1"/>
    </source>
</evidence>
<dbReference type="NCBIfam" id="TIGR02734">
    <property type="entry name" value="crtI_fam"/>
    <property type="match status" value="1"/>
</dbReference>
<keyword evidence="7 9" id="KW-0560">Oxidoreductase</keyword>
<dbReference type="PROSITE" id="PS00982">
    <property type="entry name" value="PHYTOENE_DH"/>
    <property type="match status" value="1"/>
</dbReference>
<dbReference type="RefSeq" id="WP_206294806.1">
    <property type="nucleotide sequence ID" value="NZ_CP063458.1"/>
</dbReference>
<comment type="pathway">
    <text evidence="2 9">Carotenoid biosynthesis.</text>
</comment>
<keyword evidence="4" id="KW-0285">Flavoprotein</keyword>
<gene>
    <name evidence="11" type="primary">crtI</name>
    <name evidence="11" type="ORF">IPV69_09185</name>
</gene>
<evidence type="ECO:0000256" key="9">
    <source>
        <dbReference type="RuleBase" id="RU362075"/>
    </source>
</evidence>
<comment type="cofactor">
    <cofactor evidence="1">
        <name>FAD</name>
        <dbReference type="ChEBI" id="CHEBI:57692"/>
    </cofactor>
</comment>
<evidence type="ECO:0000256" key="5">
    <source>
        <dbReference type="ARBA" id="ARBA00022746"/>
    </source>
</evidence>
<evidence type="ECO:0000313" key="12">
    <source>
        <dbReference type="Proteomes" id="UP000593765"/>
    </source>
</evidence>
<name>A0A7M2X1M9_9BACT</name>
<dbReference type="AlphaFoldDB" id="A0A7M2X1M9"/>
<feature type="domain" description="Amine oxidase" evidence="10">
    <location>
        <begin position="13"/>
        <end position="504"/>
    </location>
</feature>
<evidence type="ECO:0000256" key="1">
    <source>
        <dbReference type="ARBA" id="ARBA00001974"/>
    </source>
</evidence>
<dbReference type="Pfam" id="PF01593">
    <property type="entry name" value="Amino_oxidase"/>
    <property type="match status" value="1"/>
</dbReference>
<reference evidence="11 12" key="1">
    <citation type="submission" date="2020-10" db="EMBL/GenBank/DDBJ databases">
        <title>Wide distribution of Phycisphaera-like planctomycetes from WD2101 soil group in peatlands and genome analysis of the first cultivated representative.</title>
        <authorList>
            <person name="Dedysh S.N."/>
            <person name="Beletsky A.V."/>
            <person name="Ivanova A."/>
            <person name="Kulichevskaya I.S."/>
            <person name="Suzina N.E."/>
            <person name="Philippov D.A."/>
            <person name="Rakitin A.L."/>
            <person name="Mardanov A.V."/>
            <person name="Ravin N.V."/>
        </authorList>
    </citation>
    <scope>NUCLEOTIDE SEQUENCE [LARGE SCALE GENOMIC DNA]</scope>
    <source>
        <strain evidence="11 12">M1803</strain>
    </source>
</reference>
<accession>A0A7M2X1M9</accession>
<evidence type="ECO:0000256" key="4">
    <source>
        <dbReference type="ARBA" id="ARBA00022630"/>
    </source>
</evidence>
<dbReference type="InterPro" id="IPR008150">
    <property type="entry name" value="Phytoene_DH_bac_CS"/>
</dbReference>
<sequence>MNPKAIVIGAGFGGLAAAARLRARGYDVTVFDKQNQPGGRAAVFERDGFIFDAGPTVVTAHFLFDELFALFGKKREDYIEFREVYPWYRIGFADGTYFNYGGTLEQTLDEIRKIEPDDCDGYLRLLEHTQRIFDVGFTQLGDKPFGTVGSMVKVAPQMIKLGAWRTVWQMACKYMKNDKLRRVFSFQPLLVGGNPFNTTSIYSLIQYLEREWKVHFAMGGTGAIVRGIVKLLEEEGVKFRLGEEVEQILVEHASTTTLHQSFPDNSSKWTDTKHPMRVTGVLLASGETHSADTLVCNADAPAVYKHLIASEFRPKWTDKKIEKLKYSMGLFVLYFGTKTQYPDVAHHTILLGDRYKEHLAEMFDLKKLALDDFSTYLHRPTATDPSMAPPGCDCFYVLCPVPNLQGDVDWKTMGPKYRDLIIDDLEKRHLPNLRANLAVDFYVTPEHFRDNLNTLHGTGFSIQPTFSQSAYFRFHNKSDDIANLFFVGAGTHPGAGMPGVLCSAKVLEYVLPQA</sequence>
<evidence type="ECO:0000256" key="3">
    <source>
        <dbReference type="ARBA" id="ARBA00006046"/>
    </source>
</evidence>
<organism evidence="11 12">
    <name type="scientific">Humisphaera borealis</name>
    <dbReference type="NCBI Taxonomy" id="2807512"/>
    <lineage>
        <taxon>Bacteria</taxon>
        <taxon>Pseudomonadati</taxon>
        <taxon>Planctomycetota</taxon>
        <taxon>Phycisphaerae</taxon>
        <taxon>Tepidisphaerales</taxon>
        <taxon>Tepidisphaeraceae</taxon>
        <taxon>Humisphaera</taxon>
    </lineage>
</organism>
<keyword evidence="6" id="KW-0274">FAD</keyword>
<dbReference type="Proteomes" id="UP000593765">
    <property type="component" value="Chromosome"/>
</dbReference>
<evidence type="ECO:0000256" key="6">
    <source>
        <dbReference type="ARBA" id="ARBA00022827"/>
    </source>
</evidence>
<proteinExistence type="inferred from homology"/>
<dbReference type="GO" id="GO:0016117">
    <property type="term" value="P:carotenoid biosynthetic process"/>
    <property type="evidence" value="ECO:0007669"/>
    <property type="project" value="UniProtKB-KW"/>
</dbReference>
<dbReference type="PANTHER" id="PTHR43734:SF3">
    <property type="entry name" value="B-CAROTENE KETOLASE"/>
    <property type="match status" value="1"/>
</dbReference>
<dbReference type="InterPro" id="IPR036188">
    <property type="entry name" value="FAD/NAD-bd_sf"/>
</dbReference>
<keyword evidence="5 9" id="KW-0125">Carotenoid biosynthesis</keyword>
<dbReference type="Gene3D" id="3.50.50.60">
    <property type="entry name" value="FAD/NAD(P)-binding domain"/>
    <property type="match status" value="2"/>
</dbReference>
<keyword evidence="12" id="KW-1185">Reference proteome</keyword>
<dbReference type="KEGG" id="hbs:IPV69_09185"/>
<evidence type="ECO:0000256" key="7">
    <source>
        <dbReference type="ARBA" id="ARBA00023002"/>
    </source>
</evidence>
<protein>
    <recommendedName>
        <fullName evidence="8">Phytoene dehydrogenase</fullName>
    </recommendedName>
</protein>
<dbReference type="InterPro" id="IPR014105">
    <property type="entry name" value="Carotenoid/retinoid_OxRdtase"/>
</dbReference>
<evidence type="ECO:0000259" key="10">
    <source>
        <dbReference type="Pfam" id="PF01593"/>
    </source>
</evidence>
<evidence type="ECO:0000256" key="8">
    <source>
        <dbReference type="ARBA" id="ARBA00031986"/>
    </source>
</evidence>
<dbReference type="PRINTS" id="PR00419">
    <property type="entry name" value="ADXRDTASE"/>
</dbReference>